<dbReference type="InterPro" id="IPR020904">
    <property type="entry name" value="Sc_DH/Rdtase_CS"/>
</dbReference>
<organism evidence="3 4">
    <name type="scientific">Streptomyces axinellae</name>
    <dbReference type="NCBI Taxonomy" id="552788"/>
    <lineage>
        <taxon>Bacteria</taxon>
        <taxon>Bacillati</taxon>
        <taxon>Actinomycetota</taxon>
        <taxon>Actinomycetes</taxon>
        <taxon>Kitasatosporales</taxon>
        <taxon>Streptomycetaceae</taxon>
        <taxon>Streptomyces</taxon>
    </lineage>
</organism>
<dbReference type="EMBL" id="BAAARJ010000021">
    <property type="protein sequence ID" value="GAA2633022.1"/>
    <property type="molecule type" value="Genomic_DNA"/>
</dbReference>
<accession>A0ABN3QRY8</accession>
<sequence length="82" mass="8538">MRGLPSYAVSVGGGHFVNVASVGTYEVSPTAAVYCATKFAVRALSEGLRQESTGDIRVISSPRGRPSPNRPTPSPTPLPGRP</sequence>
<dbReference type="Proteomes" id="UP001501447">
    <property type="component" value="Unassembled WGS sequence"/>
</dbReference>
<protein>
    <submittedName>
        <fullName evidence="3">Uncharacterized protein</fullName>
    </submittedName>
</protein>
<evidence type="ECO:0000313" key="3">
    <source>
        <dbReference type="EMBL" id="GAA2633022.1"/>
    </source>
</evidence>
<dbReference type="Gene3D" id="3.40.50.720">
    <property type="entry name" value="NAD(P)-binding Rossmann-like Domain"/>
    <property type="match status" value="1"/>
</dbReference>
<comment type="caution">
    <text evidence="3">The sequence shown here is derived from an EMBL/GenBank/DDBJ whole genome shotgun (WGS) entry which is preliminary data.</text>
</comment>
<reference evidence="3 4" key="1">
    <citation type="journal article" date="2019" name="Int. J. Syst. Evol. Microbiol.">
        <title>The Global Catalogue of Microorganisms (GCM) 10K type strain sequencing project: providing services to taxonomists for standard genome sequencing and annotation.</title>
        <authorList>
            <consortium name="The Broad Institute Genomics Platform"/>
            <consortium name="The Broad Institute Genome Sequencing Center for Infectious Disease"/>
            <person name="Wu L."/>
            <person name="Ma J."/>
        </authorList>
    </citation>
    <scope>NUCLEOTIDE SEQUENCE [LARGE SCALE GENOMIC DNA]</scope>
    <source>
        <strain evidence="3 4">JCM 16373</strain>
    </source>
</reference>
<name>A0ABN3QRY8_9ACTN</name>
<evidence type="ECO:0000256" key="2">
    <source>
        <dbReference type="SAM" id="MobiDB-lite"/>
    </source>
</evidence>
<evidence type="ECO:0000256" key="1">
    <source>
        <dbReference type="ARBA" id="ARBA00006484"/>
    </source>
</evidence>
<evidence type="ECO:0000313" key="4">
    <source>
        <dbReference type="Proteomes" id="UP001501447"/>
    </source>
</evidence>
<dbReference type="PROSITE" id="PS00061">
    <property type="entry name" value="ADH_SHORT"/>
    <property type="match status" value="1"/>
</dbReference>
<dbReference type="Pfam" id="PF00106">
    <property type="entry name" value="adh_short"/>
    <property type="match status" value="1"/>
</dbReference>
<dbReference type="SUPFAM" id="SSF51735">
    <property type="entry name" value="NAD(P)-binding Rossmann-fold domains"/>
    <property type="match status" value="1"/>
</dbReference>
<feature type="region of interest" description="Disordered" evidence="2">
    <location>
        <begin position="50"/>
        <end position="82"/>
    </location>
</feature>
<proteinExistence type="inferred from homology"/>
<feature type="compositionally biased region" description="Pro residues" evidence="2">
    <location>
        <begin position="68"/>
        <end position="82"/>
    </location>
</feature>
<dbReference type="InterPro" id="IPR002347">
    <property type="entry name" value="SDR_fam"/>
</dbReference>
<dbReference type="InterPro" id="IPR036291">
    <property type="entry name" value="NAD(P)-bd_dom_sf"/>
</dbReference>
<comment type="similarity">
    <text evidence="1">Belongs to the short-chain dehydrogenases/reductases (SDR) family.</text>
</comment>
<gene>
    <name evidence="3" type="ORF">GCM10009863_56420</name>
</gene>
<keyword evidence="4" id="KW-1185">Reference proteome</keyword>